<evidence type="ECO:0000256" key="1">
    <source>
        <dbReference type="ARBA" id="ARBA00004141"/>
    </source>
</evidence>
<evidence type="ECO:0008006" key="11">
    <source>
        <dbReference type="Google" id="ProtNLM"/>
    </source>
</evidence>
<evidence type="ECO:0000256" key="2">
    <source>
        <dbReference type="ARBA" id="ARBA00022692"/>
    </source>
</evidence>
<comment type="caution">
    <text evidence="9">The sequence shown here is derived from an EMBL/GenBank/DDBJ whole genome shotgun (WGS) entry which is preliminary data.</text>
</comment>
<evidence type="ECO:0000256" key="4">
    <source>
        <dbReference type="ARBA" id="ARBA00022989"/>
    </source>
</evidence>
<evidence type="ECO:0000256" key="8">
    <source>
        <dbReference type="SAM" id="MobiDB-lite"/>
    </source>
</evidence>
<sequence length="518" mass="56655">MSNPSSLRDLYVDPNQAWSFVPPVNPANASTSSSAAAASTSAAAVGASNSSRLPAASAYQWSTRPSHNSIFDLSPSLDLSAPSGVNPAQLFKALVASAVLQYTSTAIVMPWEVSKLLLQVQWVPRDAGEVADEFDDEVDVVGAAAAAAADDDALSDDSENDSYFHDPNATPTSGRPPVPRARVDEQGYVIRRSVLEEGTRPEYIIPVGSADGVWGMMKRVGRFRFEGWLALWKGKQCSDSLSFTQTKPKNLVQPMINGFLQGLFFPSMTPFHQPPIILPVASHLITGFLLSPLDLVRTRLIIQSYTTRYQRYSGPIDAFRQILRDEGGLRGMYFHPHLLVPTLLDNGLRPLVTLALPGMITSYFGWGHITEDTHPIGWGMAELGSSCLGLLVTLPIETIRRRLQAQVRGSAEPVKGCVELRPAPYNGIVDAFWHILTEERSDLPITRSPRRRRMSSKGKEASVPREEEKTDEYQSWWRHTGLGQLYRGLGMRLGASAIVFVLALVGGGEENGGGWAEI</sequence>
<evidence type="ECO:0000313" key="9">
    <source>
        <dbReference type="EMBL" id="KAF4623260.1"/>
    </source>
</evidence>
<keyword evidence="5 6" id="KW-0472">Membrane</keyword>
<dbReference type="EMBL" id="JAACJL010000001">
    <property type="protein sequence ID" value="KAF4623260.1"/>
    <property type="molecule type" value="Genomic_DNA"/>
</dbReference>
<feature type="region of interest" description="Disordered" evidence="8">
    <location>
        <begin position="149"/>
        <end position="182"/>
    </location>
</feature>
<dbReference type="InterPro" id="IPR023395">
    <property type="entry name" value="MCP_dom_sf"/>
</dbReference>
<keyword evidence="2 6" id="KW-0812">Transmembrane</keyword>
<keyword evidence="10" id="KW-1185">Reference proteome</keyword>
<feature type="repeat" description="Solcar" evidence="6">
    <location>
        <begin position="274"/>
        <end position="359"/>
    </location>
</feature>
<feature type="region of interest" description="Disordered" evidence="8">
    <location>
        <begin position="446"/>
        <end position="470"/>
    </location>
</feature>
<comment type="subcellular location">
    <subcellularLocation>
        <location evidence="1">Membrane</location>
        <topology evidence="1">Multi-pass membrane protein</topology>
    </subcellularLocation>
</comment>
<dbReference type="InterPro" id="IPR018108">
    <property type="entry name" value="MCP_transmembrane"/>
</dbReference>
<keyword evidence="4" id="KW-1133">Transmembrane helix</keyword>
<evidence type="ECO:0000256" key="3">
    <source>
        <dbReference type="ARBA" id="ARBA00022737"/>
    </source>
</evidence>
<keyword evidence="3" id="KW-0677">Repeat</keyword>
<organism evidence="9 10">
    <name type="scientific">Agrocybe pediades</name>
    <dbReference type="NCBI Taxonomy" id="84607"/>
    <lineage>
        <taxon>Eukaryota</taxon>
        <taxon>Fungi</taxon>
        <taxon>Dikarya</taxon>
        <taxon>Basidiomycota</taxon>
        <taxon>Agaricomycotina</taxon>
        <taxon>Agaricomycetes</taxon>
        <taxon>Agaricomycetidae</taxon>
        <taxon>Agaricales</taxon>
        <taxon>Agaricineae</taxon>
        <taxon>Strophariaceae</taxon>
        <taxon>Agrocybe</taxon>
    </lineage>
</organism>
<proteinExistence type="inferred from homology"/>
<keyword evidence="7" id="KW-0813">Transport</keyword>
<feature type="compositionally biased region" description="Basic and acidic residues" evidence="8">
    <location>
        <begin position="457"/>
        <end position="470"/>
    </location>
</feature>
<name>A0A8H4R6X6_9AGAR</name>
<evidence type="ECO:0000256" key="5">
    <source>
        <dbReference type="ARBA" id="ARBA00023136"/>
    </source>
</evidence>
<dbReference type="Gene3D" id="1.50.40.10">
    <property type="entry name" value="Mitochondrial carrier domain"/>
    <property type="match status" value="1"/>
</dbReference>
<accession>A0A8H4R6X6</accession>
<comment type="similarity">
    <text evidence="7">Belongs to the mitochondrial carrier (TC 2.A.29) family.</text>
</comment>
<dbReference type="GO" id="GO:0016020">
    <property type="term" value="C:membrane"/>
    <property type="evidence" value="ECO:0007669"/>
    <property type="project" value="UniProtKB-SubCell"/>
</dbReference>
<dbReference type="PANTHER" id="PTHR24089">
    <property type="entry name" value="SOLUTE CARRIER FAMILY 25"/>
    <property type="match status" value="1"/>
</dbReference>
<evidence type="ECO:0000256" key="6">
    <source>
        <dbReference type="PROSITE-ProRule" id="PRU00282"/>
    </source>
</evidence>
<protein>
    <recommendedName>
        <fullName evidence="11">Mitochondrial carrier</fullName>
    </recommendedName>
</protein>
<dbReference type="SUPFAM" id="SSF103506">
    <property type="entry name" value="Mitochondrial carrier"/>
    <property type="match status" value="1"/>
</dbReference>
<reference evidence="9 10" key="1">
    <citation type="submission" date="2019-12" db="EMBL/GenBank/DDBJ databases">
        <authorList>
            <person name="Floudas D."/>
            <person name="Bentzer J."/>
            <person name="Ahren D."/>
            <person name="Johansson T."/>
            <person name="Persson P."/>
            <person name="Tunlid A."/>
        </authorList>
    </citation>
    <scope>NUCLEOTIDE SEQUENCE [LARGE SCALE GENOMIC DNA]</scope>
    <source>
        <strain evidence="9 10">CBS 102.39</strain>
    </source>
</reference>
<dbReference type="AlphaFoldDB" id="A0A8H4R6X6"/>
<dbReference type="Pfam" id="PF00153">
    <property type="entry name" value="Mito_carr"/>
    <property type="match status" value="1"/>
</dbReference>
<evidence type="ECO:0000256" key="7">
    <source>
        <dbReference type="RuleBase" id="RU000488"/>
    </source>
</evidence>
<dbReference type="PROSITE" id="PS50920">
    <property type="entry name" value="SOLCAR"/>
    <property type="match status" value="1"/>
</dbReference>
<feature type="compositionally biased region" description="Acidic residues" evidence="8">
    <location>
        <begin position="149"/>
        <end position="160"/>
    </location>
</feature>
<evidence type="ECO:0000313" key="10">
    <source>
        <dbReference type="Proteomes" id="UP000521872"/>
    </source>
</evidence>
<dbReference type="Proteomes" id="UP000521872">
    <property type="component" value="Unassembled WGS sequence"/>
</dbReference>
<gene>
    <name evidence="9" type="ORF">D9613_001676</name>
</gene>